<dbReference type="HOGENOM" id="CLU_014546_2_2_1"/>
<dbReference type="GO" id="GO:0050734">
    <property type="term" value="F:hydroxycinnamoyltransferase activity"/>
    <property type="evidence" value="ECO:0007669"/>
    <property type="project" value="UniProtKB-ARBA"/>
</dbReference>
<dbReference type="Proteomes" id="UP000032180">
    <property type="component" value="Chromosome 5"/>
</dbReference>
<evidence type="ECO:0000313" key="4">
    <source>
        <dbReference type="EnsemblPlants" id="LPERR05G02470.1"/>
    </source>
</evidence>
<feature type="region of interest" description="Disordered" evidence="3">
    <location>
        <begin position="187"/>
        <end position="208"/>
    </location>
</feature>
<protein>
    <submittedName>
        <fullName evidence="4">Uncharacterized protein</fullName>
    </submittedName>
</protein>
<keyword evidence="2" id="KW-0808">Transferase</keyword>
<dbReference type="eggNOG" id="ENOG502QUSI">
    <property type="taxonomic scope" value="Eukaryota"/>
</dbReference>
<evidence type="ECO:0000256" key="2">
    <source>
        <dbReference type="ARBA" id="ARBA00022679"/>
    </source>
</evidence>
<proteinExistence type="inferred from homology"/>
<reference evidence="4 5" key="1">
    <citation type="submission" date="2012-08" db="EMBL/GenBank/DDBJ databases">
        <title>Oryza genome evolution.</title>
        <authorList>
            <person name="Wing R.A."/>
        </authorList>
    </citation>
    <scope>NUCLEOTIDE SEQUENCE</scope>
</reference>
<dbReference type="Gramene" id="LPERR05G02470.1">
    <property type="protein sequence ID" value="LPERR05G02470.1"/>
    <property type="gene ID" value="LPERR05G02470"/>
</dbReference>
<dbReference type="PANTHER" id="PTHR31147:SF66">
    <property type="entry name" value="OS05G0315700 PROTEIN"/>
    <property type="match status" value="1"/>
</dbReference>
<evidence type="ECO:0000256" key="1">
    <source>
        <dbReference type="ARBA" id="ARBA00009861"/>
    </source>
</evidence>
<name>A0A0D9WCK5_9ORYZ</name>
<sequence length="412" mass="44190">MAPLSFSVRRRDPELIVPAAPTPRETKRLSDLDDQDALRSLIPGVFVYRAGDGGDPVDVIRRAIAAVLVPYYPLAGRLREVEDRKLVVDCTGEGVVFVEADADVTAAELGLRPPFPCSDRLLVDGGDGAVVDSPLNHVICDAAGLVMFLDAVADHAGARRRDQAAVSPPPPWCRELLDARNPPNPSSSWFPLFHGEDHAAPPPPPPDTMMPMRSFSFSAGDIAVLKRRHHRENATSFEVLAAFVWRAHAAAAAASTGDGEEACLAFIVSVRSNGELRLPGGYYGNAAVPATATMPVSSLLRGPLADVVDRVRDAKAAAATAEYVRSTVDSMALARRRRRPMVGNFLIISDVRRTGLHRVDFGWGPPIYGGPVKTMVGATFFVAAGEDEVVVPVVLPAAAMERFASEVERVHS</sequence>
<keyword evidence="5" id="KW-1185">Reference proteome</keyword>
<accession>A0A0D9WCK5</accession>
<reference evidence="5" key="2">
    <citation type="submission" date="2013-12" db="EMBL/GenBank/DDBJ databases">
        <authorList>
            <person name="Yu Y."/>
            <person name="Lee S."/>
            <person name="de Baynast K."/>
            <person name="Wissotski M."/>
            <person name="Liu L."/>
            <person name="Talag J."/>
            <person name="Goicoechea J."/>
            <person name="Angelova A."/>
            <person name="Jetty R."/>
            <person name="Kudrna D."/>
            <person name="Golser W."/>
            <person name="Rivera L."/>
            <person name="Zhang J."/>
            <person name="Wing R."/>
        </authorList>
    </citation>
    <scope>NUCLEOTIDE SEQUENCE</scope>
</reference>
<comment type="similarity">
    <text evidence="1">Belongs to the plant acyltransferase family.</text>
</comment>
<dbReference type="PANTHER" id="PTHR31147">
    <property type="entry name" value="ACYL TRANSFERASE 4"/>
    <property type="match status" value="1"/>
</dbReference>
<dbReference type="STRING" id="77586.A0A0D9WCK5"/>
<evidence type="ECO:0000313" key="5">
    <source>
        <dbReference type="Proteomes" id="UP000032180"/>
    </source>
</evidence>
<organism evidence="4 5">
    <name type="scientific">Leersia perrieri</name>
    <dbReference type="NCBI Taxonomy" id="77586"/>
    <lineage>
        <taxon>Eukaryota</taxon>
        <taxon>Viridiplantae</taxon>
        <taxon>Streptophyta</taxon>
        <taxon>Embryophyta</taxon>
        <taxon>Tracheophyta</taxon>
        <taxon>Spermatophyta</taxon>
        <taxon>Magnoliopsida</taxon>
        <taxon>Liliopsida</taxon>
        <taxon>Poales</taxon>
        <taxon>Poaceae</taxon>
        <taxon>BOP clade</taxon>
        <taxon>Oryzoideae</taxon>
        <taxon>Oryzeae</taxon>
        <taxon>Oryzinae</taxon>
        <taxon>Leersia</taxon>
    </lineage>
</organism>
<dbReference type="Pfam" id="PF02458">
    <property type="entry name" value="Transferase"/>
    <property type="match status" value="1"/>
</dbReference>
<dbReference type="Gene3D" id="3.30.559.10">
    <property type="entry name" value="Chloramphenicol acetyltransferase-like domain"/>
    <property type="match status" value="2"/>
</dbReference>
<dbReference type="AlphaFoldDB" id="A0A0D9WCK5"/>
<dbReference type="EnsemblPlants" id="LPERR05G02470.1">
    <property type="protein sequence ID" value="LPERR05G02470.1"/>
    <property type="gene ID" value="LPERR05G02470"/>
</dbReference>
<dbReference type="InterPro" id="IPR023213">
    <property type="entry name" value="CAT-like_dom_sf"/>
</dbReference>
<evidence type="ECO:0000256" key="3">
    <source>
        <dbReference type="SAM" id="MobiDB-lite"/>
    </source>
</evidence>
<reference evidence="4" key="3">
    <citation type="submission" date="2015-04" db="UniProtKB">
        <authorList>
            <consortium name="EnsemblPlants"/>
        </authorList>
    </citation>
    <scope>IDENTIFICATION</scope>
</reference>
<dbReference type="InterPro" id="IPR050898">
    <property type="entry name" value="Plant_acyltransferase"/>
</dbReference>